<feature type="compositionally biased region" description="Polar residues" evidence="1">
    <location>
        <begin position="155"/>
        <end position="164"/>
    </location>
</feature>
<reference evidence="2" key="1">
    <citation type="journal article" date="2014" name="Nat. Genet.">
        <title>The genome of the stress-tolerant wild tomato species Solanum pennellii.</title>
        <authorList>
            <person name="Bolger A."/>
            <person name="Scossa F."/>
            <person name="Bolger M.E."/>
            <person name="Lanz C."/>
            <person name="Maumus F."/>
            <person name="Tohge T."/>
            <person name="Quesneville H."/>
            <person name="Alseekh S."/>
            <person name="Sorensen I."/>
            <person name="Lichtenstein G."/>
            <person name="Fich E.A."/>
            <person name="Conte M."/>
            <person name="Keller H."/>
            <person name="Schneeberger K."/>
            <person name="Schwacke R."/>
            <person name="Ofner I."/>
            <person name="Vrebalov J."/>
            <person name="Xu Y."/>
            <person name="Osorio S."/>
            <person name="Aflitos S.A."/>
            <person name="Schijlen E."/>
            <person name="Jimenez-Gomez J.M."/>
            <person name="Ryngajllo M."/>
            <person name="Kimura S."/>
            <person name="Kumar R."/>
            <person name="Koenig D."/>
            <person name="Headland L.R."/>
            <person name="Maloof J.N."/>
            <person name="Sinha N."/>
            <person name="van Ham R.C."/>
            <person name="Lankhorst R.K."/>
            <person name="Mao L."/>
            <person name="Vogel A."/>
            <person name="Arsova B."/>
            <person name="Panstruga R."/>
            <person name="Fei Z."/>
            <person name="Rose J.K."/>
            <person name="Zamir D."/>
            <person name="Carrari F."/>
            <person name="Giovannoni J.J."/>
            <person name="Weigel D."/>
            <person name="Usadel B."/>
            <person name="Fernie A.R."/>
        </authorList>
    </citation>
    <scope>NUCLEOTIDE SEQUENCE [LARGE SCALE GENOMIC DNA]</scope>
    <source>
        <strain evidence="2">cv. LA0716</strain>
    </source>
</reference>
<feature type="compositionally biased region" description="Polar residues" evidence="1">
    <location>
        <begin position="132"/>
        <end position="142"/>
    </location>
</feature>
<accession>A0ABM1GSY3</accession>
<keyword evidence="2" id="KW-1185">Reference proteome</keyword>
<proteinExistence type="predicted"/>
<reference evidence="3" key="2">
    <citation type="submission" date="2025-08" db="UniProtKB">
        <authorList>
            <consortium name="RefSeq"/>
        </authorList>
    </citation>
    <scope>IDENTIFICATION</scope>
</reference>
<feature type="region of interest" description="Disordered" evidence="1">
    <location>
        <begin position="105"/>
        <end position="188"/>
    </location>
</feature>
<evidence type="ECO:0000256" key="1">
    <source>
        <dbReference type="SAM" id="MobiDB-lite"/>
    </source>
</evidence>
<dbReference type="Proteomes" id="UP000694930">
    <property type="component" value="Chromosome 5"/>
</dbReference>
<name>A0ABM1GSY3_SOLPN</name>
<gene>
    <name evidence="3" type="primary">LOC107019612</name>
</gene>
<dbReference type="GeneID" id="107019612"/>
<dbReference type="RefSeq" id="XP_015075520.1">
    <property type="nucleotide sequence ID" value="XM_015220034.1"/>
</dbReference>
<sequence length="308" mass="35357">MTDCEVRAALLQMAHAITTQAQAITAQANMEVVSRDNQHASTMASLLRDFMRINPLMFFGSKDKAQTWYNQWKDSRSLGGGPMTLEISKKAFIYRFFPREQRESSRRLMVHAQPVEDSRLRKKNREAKKSGSLESGASNSRIDIQDKPKFKKRFSTQVTSNFSKNRNDRGSNPKPQRGRNVNPPKERPICGKCVKKHIGESPVGTNSCYDFGKGSHMVKDCSNVRSQVKGNDKTQPSGPNYEAPKMNRFYELKSRGEQENSTDVVTVRGFLEVFPNDLPEVPPEWEIDFRIDYYRIRIPFQFLHIGWL</sequence>
<evidence type="ECO:0000313" key="3">
    <source>
        <dbReference type="RefSeq" id="XP_015075520.1"/>
    </source>
</evidence>
<protein>
    <submittedName>
        <fullName evidence="3">Uncharacterized protein LOC107019612</fullName>
    </submittedName>
</protein>
<evidence type="ECO:0000313" key="2">
    <source>
        <dbReference type="Proteomes" id="UP000694930"/>
    </source>
</evidence>
<organism evidence="2 3">
    <name type="scientific">Solanum pennellii</name>
    <name type="common">Tomato</name>
    <name type="synonym">Lycopersicon pennellii</name>
    <dbReference type="NCBI Taxonomy" id="28526"/>
    <lineage>
        <taxon>Eukaryota</taxon>
        <taxon>Viridiplantae</taxon>
        <taxon>Streptophyta</taxon>
        <taxon>Embryophyta</taxon>
        <taxon>Tracheophyta</taxon>
        <taxon>Spermatophyta</taxon>
        <taxon>Magnoliopsida</taxon>
        <taxon>eudicotyledons</taxon>
        <taxon>Gunneridae</taxon>
        <taxon>Pentapetalae</taxon>
        <taxon>asterids</taxon>
        <taxon>lamiids</taxon>
        <taxon>Solanales</taxon>
        <taxon>Solanaceae</taxon>
        <taxon>Solanoideae</taxon>
        <taxon>Solaneae</taxon>
        <taxon>Solanum</taxon>
        <taxon>Solanum subgen. Lycopersicon</taxon>
    </lineage>
</organism>